<reference evidence="3" key="1">
    <citation type="submission" date="2016-11" db="EMBL/GenBank/DDBJ databases">
        <authorList>
            <person name="Varghese N."/>
            <person name="Submissions S."/>
        </authorList>
    </citation>
    <scope>NUCLEOTIDE SEQUENCE [LARGE SCALE GENOMIC DNA]</scope>
    <source>
        <strain evidence="3">DSM 21264</strain>
    </source>
</reference>
<dbReference type="EMBL" id="FQUH01000022">
    <property type="protein sequence ID" value="SHF97339.1"/>
    <property type="molecule type" value="Genomic_DNA"/>
</dbReference>
<keyword evidence="3" id="KW-1185">Reference proteome</keyword>
<dbReference type="AlphaFoldDB" id="A0A1M5G0U4"/>
<evidence type="ECO:0000313" key="2">
    <source>
        <dbReference type="EMBL" id="SHF97339.1"/>
    </source>
</evidence>
<keyword evidence="1" id="KW-0732">Signal</keyword>
<dbReference type="RefSeq" id="WP_072962554.1">
    <property type="nucleotide sequence ID" value="NZ_FQUH01000022.1"/>
</dbReference>
<evidence type="ECO:0000313" key="3">
    <source>
        <dbReference type="Proteomes" id="UP000184159"/>
    </source>
</evidence>
<dbReference type="Proteomes" id="UP000184159">
    <property type="component" value="Unassembled WGS sequence"/>
</dbReference>
<proteinExistence type="predicted"/>
<gene>
    <name evidence="2" type="ORF">SAMN02745781_03656</name>
</gene>
<sequence length="347" mass="38918">MNKISLTKKVVLLGVALASATLSGCTVTRMSAMQRHFHETNSLKDDYPSRSFSDAQQFIYSVERVQPTGVNDLDSFNAFEFVDSDHLVANAVGASLAIPVSPWLALNNLIVSQNRKGTPLLRESVLILMEPIKSNSNSPKEQLDADIEQTVDKLTLRAEKIVKDAYSRAGTPVALEEIDTNGRSGYASWYSPKFLVPNGVEYCPQNINSVSELSDSQIKYCTTILTNRGFVNFVNPENQYSVPIAINDNYAYTLMRLPDGFPVESLKTESEYSFLFMPSFVYHKSNIADGLNSEMVIKLADEGRLSMNPLVKNINTGEYMYFNSDVSKYQKNKYERIDDEAVYMQTH</sequence>
<accession>A0A1M5G0U4</accession>
<protein>
    <recommendedName>
        <fullName evidence="4">Lipoprotein</fullName>
    </recommendedName>
</protein>
<evidence type="ECO:0000256" key="1">
    <source>
        <dbReference type="SAM" id="SignalP"/>
    </source>
</evidence>
<organism evidence="2 3">
    <name type="scientific">Vibrio gazogenes DSM 21264 = NBRC 103151</name>
    <dbReference type="NCBI Taxonomy" id="1123492"/>
    <lineage>
        <taxon>Bacteria</taxon>
        <taxon>Pseudomonadati</taxon>
        <taxon>Pseudomonadota</taxon>
        <taxon>Gammaproteobacteria</taxon>
        <taxon>Vibrionales</taxon>
        <taxon>Vibrionaceae</taxon>
        <taxon>Vibrio</taxon>
    </lineage>
</organism>
<feature type="chain" id="PRO_5013019516" description="Lipoprotein" evidence="1">
    <location>
        <begin position="25"/>
        <end position="347"/>
    </location>
</feature>
<name>A0A1M5G0U4_VIBGA</name>
<feature type="signal peptide" evidence="1">
    <location>
        <begin position="1"/>
        <end position="24"/>
    </location>
</feature>
<evidence type="ECO:0008006" key="4">
    <source>
        <dbReference type="Google" id="ProtNLM"/>
    </source>
</evidence>
<dbReference type="PROSITE" id="PS51257">
    <property type="entry name" value="PROKAR_LIPOPROTEIN"/>
    <property type="match status" value="1"/>
</dbReference>